<feature type="transmembrane region" description="Helical" evidence="1">
    <location>
        <begin position="306"/>
        <end position="327"/>
    </location>
</feature>
<dbReference type="EMBL" id="KQ414646">
    <property type="protein sequence ID" value="KOC66539.1"/>
    <property type="molecule type" value="Genomic_DNA"/>
</dbReference>
<dbReference type="Proteomes" id="UP000053825">
    <property type="component" value="Unassembled WGS sequence"/>
</dbReference>
<reference evidence="2 3" key="1">
    <citation type="submission" date="2015-07" db="EMBL/GenBank/DDBJ databases">
        <title>The genome of Habropoda laboriosa.</title>
        <authorList>
            <person name="Pan H."/>
            <person name="Kapheim K."/>
        </authorList>
    </citation>
    <scope>NUCLEOTIDE SEQUENCE [LARGE SCALE GENOMIC DNA]</scope>
    <source>
        <strain evidence="2">0110345459</strain>
    </source>
</reference>
<feature type="transmembrane region" description="Helical" evidence="1">
    <location>
        <begin position="421"/>
        <end position="440"/>
    </location>
</feature>
<dbReference type="Gene3D" id="2.10.60.10">
    <property type="entry name" value="CD59"/>
    <property type="match status" value="1"/>
</dbReference>
<keyword evidence="1" id="KW-0472">Membrane</keyword>
<keyword evidence="1" id="KW-0812">Transmembrane</keyword>
<sequence>MARLYYECSAILRNGSVGSETIKPYACTPDKYCLYCCCNSQCCLLVQRRPPRHFWEAWYFWLGIALLVVFIISSVTSYIVSNCRRNIQGVQLTHNANRRNEYGNRPGSNQNEISISIIPTSEFFPSQRKMFVIASQPAVNHLSRKCVCTSKTCKEAGVDTCKTKSSCYTELILSSDQGDSTTTRGCTEGGTPLFCETKSWVTRSKLSDNVDRSSNARIRIPWVRLKCCDSHDYCNADHHVNVSTWVHDKERADTVKPTTLDYAGSFNGMSPSRDIMGSIQLDPGPIAGGRESSDQFPQSRVKSLHVAALVLAIAALISVLAACYVITRSVNFYYLHYRKLRLSTGGEKLPAGVCLLVRCQISREDFFYRFAFTTKENTPLLCVCKKVFNKTHVLRCQPRTLGVHIHGCFANEPLTYSQKPMFLLLLLLCFFFSFLFHAFYNS</sequence>
<evidence type="ECO:0000256" key="1">
    <source>
        <dbReference type="SAM" id="Phobius"/>
    </source>
</evidence>
<name>A0A0L7R6T7_9HYME</name>
<organism evidence="2 3">
    <name type="scientific">Habropoda laboriosa</name>
    <dbReference type="NCBI Taxonomy" id="597456"/>
    <lineage>
        <taxon>Eukaryota</taxon>
        <taxon>Metazoa</taxon>
        <taxon>Ecdysozoa</taxon>
        <taxon>Arthropoda</taxon>
        <taxon>Hexapoda</taxon>
        <taxon>Insecta</taxon>
        <taxon>Pterygota</taxon>
        <taxon>Neoptera</taxon>
        <taxon>Endopterygota</taxon>
        <taxon>Hymenoptera</taxon>
        <taxon>Apocrita</taxon>
        <taxon>Aculeata</taxon>
        <taxon>Apoidea</taxon>
        <taxon>Anthophila</taxon>
        <taxon>Apidae</taxon>
        <taxon>Habropoda</taxon>
    </lineage>
</organism>
<evidence type="ECO:0000313" key="2">
    <source>
        <dbReference type="EMBL" id="KOC66539.1"/>
    </source>
</evidence>
<evidence type="ECO:0000313" key="3">
    <source>
        <dbReference type="Proteomes" id="UP000053825"/>
    </source>
</evidence>
<keyword evidence="3" id="KW-1185">Reference proteome</keyword>
<keyword evidence="1" id="KW-1133">Transmembrane helix</keyword>
<accession>A0A0L7R6T7</accession>
<feature type="transmembrane region" description="Helical" evidence="1">
    <location>
        <begin position="58"/>
        <end position="80"/>
    </location>
</feature>
<proteinExistence type="predicted"/>
<dbReference type="InterPro" id="IPR045860">
    <property type="entry name" value="Snake_toxin-like_sf"/>
</dbReference>
<dbReference type="AlphaFoldDB" id="A0A0L7R6T7"/>
<dbReference type="OrthoDB" id="7581972at2759"/>
<gene>
    <name evidence="2" type="ORF">WH47_08932</name>
</gene>
<protein>
    <submittedName>
        <fullName evidence="2">Uncharacterized protein</fullName>
    </submittedName>
</protein>